<evidence type="ECO:0000313" key="3">
    <source>
        <dbReference type="Proteomes" id="UP001206925"/>
    </source>
</evidence>
<accession>A0AAD5C7L1</accession>
<name>A0AAD5C7L1_AMBAR</name>
<keyword evidence="3" id="KW-1185">Reference proteome</keyword>
<protein>
    <submittedName>
        <fullName evidence="2">Uncharacterized protein</fullName>
    </submittedName>
</protein>
<dbReference type="EMBL" id="JAMZMK010009298">
    <property type="protein sequence ID" value="KAI7736349.1"/>
    <property type="molecule type" value="Genomic_DNA"/>
</dbReference>
<organism evidence="2 3">
    <name type="scientific">Ambrosia artemisiifolia</name>
    <name type="common">Common ragweed</name>
    <dbReference type="NCBI Taxonomy" id="4212"/>
    <lineage>
        <taxon>Eukaryota</taxon>
        <taxon>Viridiplantae</taxon>
        <taxon>Streptophyta</taxon>
        <taxon>Embryophyta</taxon>
        <taxon>Tracheophyta</taxon>
        <taxon>Spermatophyta</taxon>
        <taxon>Magnoliopsida</taxon>
        <taxon>eudicotyledons</taxon>
        <taxon>Gunneridae</taxon>
        <taxon>Pentapetalae</taxon>
        <taxon>asterids</taxon>
        <taxon>campanulids</taxon>
        <taxon>Asterales</taxon>
        <taxon>Asteraceae</taxon>
        <taxon>Asteroideae</taxon>
        <taxon>Heliantheae alliance</taxon>
        <taxon>Heliantheae</taxon>
        <taxon>Ambrosia</taxon>
    </lineage>
</organism>
<proteinExistence type="predicted"/>
<feature type="non-terminal residue" evidence="2">
    <location>
        <position position="1"/>
    </location>
</feature>
<feature type="region of interest" description="Disordered" evidence="1">
    <location>
        <begin position="1"/>
        <end position="31"/>
    </location>
</feature>
<dbReference type="AlphaFoldDB" id="A0AAD5C7L1"/>
<feature type="compositionally biased region" description="Gly residues" evidence="1">
    <location>
        <begin position="1"/>
        <end position="18"/>
    </location>
</feature>
<evidence type="ECO:0000313" key="2">
    <source>
        <dbReference type="EMBL" id="KAI7736349.1"/>
    </source>
</evidence>
<gene>
    <name evidence="2" type="ORF">M8C21_028122</name>
</gene>
<comment type="caution">
    <text evidence="2">The sequence shown here is derived from an EMBL/GenBank/DDBJ whole genome shotgun (WGS) entry which is preliminary data.</text>
</comment>
<dbReference type="Proteomes" id="UP001206925">
    <property type="component" value="Unassembled WGS sequence"/>
</dbReference>
<reference evidence="2" key="1">
    <citation type="submission" date="2022-06" db="EMBL/GenBank/DDBJ databases">
        <title>Uncovering the hologenomic basis of an extraordinary plant invasion.</title>
        <authorList>
            <person name="Bieker V.C."/>
            <person name="Martin M.D."/>
            <person name="Gilbert T."/>
            <person name="Hodgins K."/>
            <person name="Battlay P."/>
            <person name="Petersen B."/>
            <person name="Wilson J."/>
        </authorList>
    </citation>
    <scope>NUCLEOTIDE SEQUENCE</scope>
    <source>
        <strain evidence="2">AA19_3_7</strain>
        <tissue evidence="2">Leaf</tissue>
    </source>
</reference>
<sequence>GVGVGRGSGHSVGEGGSRGQLHHEPNDDDEPVAVVGRGLVIPAPLPTPKNRTWIWVENDEFNIQDKVSRTIGSILKSMWSGPWQGWKDVNSHHQERLFEHFQEKTLQRRAKFGEFWLQTHTKKGSRPLDGLSGCSRSVEHSSGEVDDVEEIIQQHNVTWVDTRASEAYSTYKKYVIEKYGEDTSLHPEIDM</sequence>
<evidence type="ECO:0000256" key="1">
    <source>
        <dbReference type="SAM" id="MobiDB-lite"/>
    </source>
</evidence>